<evidence type="ECO:0000313" key="6">
    <source>
        <dbReference type="Proteomes" id="UP001289374"/>
    </source>
</evidence>
<dbReference type="SUPFAM" id="SSF57850">
    <property type="entry name" value="RING/U-box"/>
    <property type="match status" value="1"/>
</dbReference>
<dbReference type="PROSITE" id="PS50089">
    <property type="entry name" value="ZF_RING_2"/>
    <property type="match status" value="1"/>
</dbReference>
<dbReference type="GO" id="GO:0008270">
    <property type="term" value="F:zinc ion binding"/>
    <property type="evidence" value="ECO:0007669"/>
    <property type="project" value="UniProtKB-KW"/>
</dbReference>
<feature type="compositionally biased region" description="Polar residues" evidence="2">
    <location>
        <begin position="733"/>
        <end position="744"/>
    </location>
</feature>
<dbReference type="InterPro" id="IPR032838">
    <property type="entry name" value="Vwaint_dom"/>
</dbReference>
<feature type="domain" description="RING-type" evidence="3">
    <location>
        <begin position="94"/>
        <end position="138"/>
    </location>
</feature>
<reference evidence="5" key="2">
    <citation type="journal article" date="2024" name="Plant">
        <title>Genomic evolution and insights into agronomic trait innovations of Sesamum species.</title>
        <authorList>
            <person name="Miao H."/>
            <person name="Wang L."/>
            <person name="Qu L."/>
            <person name="Liu H."/>
            <person name="Sun Y."/>
            <person name="Le M."/>
            <person name="Wang Q."/>
            <person name="Wei S."/>
            <person name="Zheng Y."/>
            <person name="Lin W."/>
            <person name="Duan Y."/>
            <person name="Cao H."/>
            <person name="Xiong S."/>
            <person name="Wang X."/>
            <person name="Wei L."/>
            <person name="Li C."/>
            <person name="Ma Q."/>
            <person name="Ju M."/>
            <person name="Zhao R."/>
            <person name="Li G."/>
            <person name="Mu C."/>
            <person name="Tian Q."/>
            <person name="Mei H."/>
            <person name="Zhang T."/>
            <person name="Gao T."/>
            <person name="Zhang H."/>
        </authorList>
    </citation>
    <scope>NUCLEOTIDE SEQUENCE</scope>
    <source>
        <strain evidence="5">K16</strain>
    </source>
</reference>
<evidence type="ECO:0000313" key="5">
    <source>
        <dbReference type="EMBL" id="KAK4399498.1"/>
    </source>
</evidence>
<feature type="domain" description="VWFA" evidence="4">
    <location>
        <begin position="265"/>
        <end position="473"/>
    </location>
</feature>
<organism evidence="5 6">
    <name type="scientific">Sesamum angolense</name>
    <dbReference type="NCBI Taxonomy" id="2727404"/>
    <lineage>
        <taxon>Eukaryota</taxon>
        <taxon>Viridiplantae</taxon>
        <taxon>Streptophyta</taxon>
        <taxon>Embryophyta</taxon>
        <taxon>Tracheophyta</taxon>
        <taxon>Spermatophyta</taxon>
        <taxon>Magnoliopsida</taxon>
        <taxon>eudicotyledons</taxon>
        <taxon>Gunneridae</taxon>
        <taxon>Pentapetalae</taxon>
        <taxon>asterids</taxon>
        <taxon>lamiids</taxon>
        <taxon>Lamiales</taxon>
        <taxon>Pedaliaceae</taxon>
        <taxon>Sesamum</taxon>
    </lineage>
</organism>
<feature type="region of interest" description="Disordered" evidence="2">
    <location>
        <begin position="179"/>
        <end position="200"/>
    </location>
</feature>
<feature type="region of interest" description="Disordered" evidence="2">
    <location>
        <begin position="17"/>
        <end position="57"/>
    </location>
</feature>
<dbReference type="InterPro" id="IPR051266">
    <property type="entry name" value="CLCR"/>
</dbReference>
<keyword evidence="1" id="KW-0479">Metal-binding</keyword>
<feature type="compositionally biased region" description="Low complexity" evidence="2">
    <location>
        <begin position="47"/>
        <end position="57"/>
    </location>
</feature>
<name>A0AAE2BVS8_9LAMI</name>
<dbReference type="InterPro" id="IPR036465">
    <property type="entry name" value="vWFA_dom_sf"/>
</dbReference>
<dbReference type="Proteomes" id="UP001289374">
    <property type="component" value="Unassembled WGS sequence"/>
</dbReference>
<dbReference type="InterPro" id="IPR001841">
    <property type="entry name" value="Znf_RING"/>
</dbReference>
<dbReference type="Gene3D" id="3.40.50.410">
    <property type="entry name" value="von Willebrand factor, type A domain"/>
    <property type="match status" value="1"/>
</dbReference>
<dbReference type="SUPFAM" id="SSF53300">
    <property type="entry name" value="vWA-like"/>
    <property type="match status" value="1"/>
</dbReference>
<evidence type="ECO:0000259" key="4">
    <source>
        <dbReference type="PROSITE" id="PS50234"/>
    </source>
</evidence>
<dbReference type="PANTHER" id="PTHR10579:SF146">
    <property type="entry name" value="RING-TYPE DOMAIN-CONTAINING PROTEIN"/>
    <property type="match status" value="1"/>
</dbReference>
<evidence type="ECO:0000256" key="2">
    <source>
        <dbReference type="SAM" id="MobiDB-lite"/>
    </source>
</evidence>
<proteinExistence type="predicted"/>
<dbReference type="CDD" id="cd23114">
    <property type="entry name" value="RING-H2_WAVH2"/>
    <property type="match status" value="1"/>
</dbReference>
<feature type="compositionally biased region" description="Pro residues" evidence="2">
    <location>
        <begin position="37"/>
        <end position="46"/>
    </location>
</feature>
<feature type="compositionally biased region" description="Polar residues" evidence="2">
    <location>
        <begin position="20"/>
        <end position="32"/>
    </location>
</feature>
<dbReference type="Pfam" id="PF14624">
    <property type="entry name" value="Vwaint"/>
    <property type="match status" value="1"/>
</dbReference>
<feature type="region of interest" description="Disordered" evidence="2">
    <location>
        <begin position="714"/>
        <end position="744"/>
    </location>
</feature>
<dbReference type="SMART" id="SM00327">
    <property type="entry name" value="VWA"/>
    <property type="match status" value="1"/>
</dbReference>
<feature type="compositionally biased region" description="Low complexity" evidence="2">
    <location>
        <begin position="714"/>
        <end position="726"/>
    </location>
</feature>
<dbReference type="Pfam" id="PF00092">
    <property type="entry name" value="VWA"/>
    <property type="match status" value="1"/>
</dbReference>
<dbReference type="InterPro" id="IPR013083">
    <property type="entry name" value="Znf_RING/FYVE/PHD"/>
</dbReference>
<sequence>MMSGTWSKLKKTLLFKSNPAPASSSHLPNQSDSSPPRLSPLPPSLPASPAASAPAHVPSRPPQQFLVFLNCASSFDINTLGPFPHASFILRKTCAICLGNVRSGQGQAIFTAECSHTFHFSCITDSVKHGNYLCPICRSKWKEIPLQLPSANADANRNAAGRARVSPYQAPFEDYPANYSRPQQQLPSHQPEPVRYADDEPLPVSSMDPMMSASCAPSNNVFVKAIAEFPAVAAPESVSDFAVLVGVRAPPLLDDARQYERAPIDLVTVLDVSGSMAGSKLVLLKRAVCFVIENLGPADRLSIVSFSSSAHRKLPLLRMTGRGREDAKAAVNSLFSDGGTDIVEGLKKGARILEERRERNPVASIILLSDGKHTFDCLPARRCHQNPTSSNLPHILGLTNMLPRSLCSNIREFLNENNQHSFPVHAFGLGADHDSSTMHAISDASGGTFSFIESVDMVQDAFARCIGGLLSVVAQELRLSVTSASPGVEMDSIPSGRYASEISDQGLRAVINVGDLYADEEKEFLVRLSIPECPIAESVGTVGRTSLLKIACSYRDTASKAMVKLEGKLVEIRRPEVVSQTDREVSLEVDRQKNRLWVAEGIAKAQEMAELGNLEGAQAVLAERRTTLLTSASAQAGDGLCSWLEAELTEIRERMENMAMYEHTGRAYVLSGLSSHSWQRATTRGYSGNVTTIRREGGSSSYSAPVAYDTPSMVSMVSKSQSQSAKFTREQVSRQNQSAPVSNA</sequence>
<dbReference type="AlphaFoldDB" id="A0AAE2BVS8"/>
<keyword evidence="6" id="KW-1185">Reference proteome</keyword>
<dbReference type="EMBL" id="JACGWL010000007">
    <property type="protein sequence ID" value="KAK4399498.1"/>
    <property type="molecule type" value="Genomic_DNA"/>
</dbReference>
<keyword evidence="1" id="KW-0862">Zinc</keyword>
<reference evidence="5" key="1">
    <citation type="submission" date="2020-06" db="EMBL/GenBank/DDBJ databases">
        <authorList>
            <person name="Li T."/>
            <person name="Hu X."/>
            <person name="Zhang T."/>
            <person name="Song X."/>
            <person name="Zhang H."/>
            <person name="Dai N."/>
            <person name="Sheng W."/>
            <person name="Hou X."/>
            <person name="Wei L."/>
        </authorList>
    </citation>
    <scope>NUCLEOTIDE SEQUENCE</scope>
    <source>
        <strain evidence="5">K16</strain>
        <tissue evidence="5">Leaf</tissue>
    </source>
</reference>
<dbReference type="PROSITE" id="PS50234">
    <property type="entry name" value="VWFA"/>
    <property type="match status" value="1"/>
</dbReference>
<protein>
    <submittedName>
        <fullName evidence="5">E3 ubiquitin-protein ligase WAV3</fullName>
    </submittedName>
</protein>
<dbReference type="InterPro" id="IPR002035">
    <property type="entry name" value="VWF_A"/>
</dbReference>
<gene>
    <name evidence="5" type="ORF">Sango_1425300</name>
</gene>
<evidence type="ECO:0000259" key="3">
    <source>
        <dbReference type="PROSITE" id="PS50089"/>
    </source>
</evidence>
<accession>A0AAE2BVS8</accession>
<dbReference type="SMART" id="SM00184">
    <property type="entry name" value="RING"/>
    <property type="match status" value="1"/>
</dbReference>
<keyword evidence="1" id="KW-0863">Zinc-finger</keyword>
<dbReference type="Gene3D" id="3.30.40.10">
    <property type="entry name" value="Zinc/RING finger domain, C3HC4 (zinc finger)"/>
    <property type="match status" value="1"/>
</dbReference>
<evidence type="ECO:0000256" key="1">
    <source>
        <dbReference type="PROSITE-ProRule" id="PRU00175"/>
    </source>
</evidence>
<comment type="caution">
    <text evidence="5">The sequence shown here is derived from an EMBL/GenBank/DDBJ whole genome shotgun (WGS) entry which is preliminary data.</text>
</comment>
<dbReference type="PANTHER" id="PTHR10579">
    <property type="entry name" value="CALCIUM-ACTIVATED CHLORIDE CHANNEL REGULATOR"/>
    <property type="match status" value="1"/>
</dbReference>
<dbReference type="Pfam" id="PF17123">
    <property type="entry name" value="zf-RING_11"/>
    <property type="match status" value="1"/>
</dbReference>